<keyword evidence="3" id="KW-1185">Reference proteome</keyword>
<sequence>MRTYIKISILAINVFVVNNLIAQATNTPSLSNNGGSLFSDHTLHDLNSVTSKDKPLTYEDINGTPYYDKFFKSAKFTFDNNSEIALARYNAYRDEVEFRKGDEILALKPANVKNIFFQDSGTTMVYFDGPNENEKGYFFELVNGNNSLYKKVHIKYNEFVPAANSYSSDKPANFSKADVVYYLKTKNAFIKISKNNRDFLSNFDSNKNDIKSFINSNKIKLENENDLIKLVNYLNK</sequence>
<feature type="signal peptide" evidence="1">
    <location>
        <begin position="1"/>
        <end position="22"/>
    </location>
</feature>
<organism evidence="2 3">
    <name type="scientific">Chryseobacterium oryzae</name>
    <dbReference type="NCBI Taxonomy" id="2929799"/>
    <lineage>
        <taxon>Bacteria</taxon>
        <taxon>Pseudomonadati</taxon>
        <taxon>Bacteroidota</taxon>
        <taxon>Flavobacteriia</taxon>
        <taxon>Flavobacteriales</taxon>
        <taxon>Weeksellaceae</taxon>
        <taxon>Chryseobacterium group</taxon>
        <taxon>Chryseobacterium</taxon>
    </lineage>
</organism>
<keyword evidence="1" id="KW-0732">Signal</keyword>
<accession>A0ABY4BJD5</accession>
<reference evidence="2 3" key="1">
    <citation type="submission" date="2022-03" db="EMBL/GenBank/DDBJ databases">
        <title>Chryseobacterium sp. isolated from the Andong Sikhe.</title>
        <authorList>
            <person name="Won M."/>
            <person name="Kim S.-J."/>
            <person name="Kwon S.-W."/>
        </authorList>
    </citation>
    <scope>NUCLEOTIDE SEQUENCE [LARGE SCALE GENOMIC DNA]</scope>
    <source>
        <strain evidence="2 3">ADR-1</strain>
    </source>
</reference>
<gene>
    <name evidence="2" type="ORF">MTP08_00920</name>
</gene>
<dbReference type="EMBL" id="CP094529">
    <property type="protein sequence ID" value="UOE38372.1"/>
    <property type="molecule type" value="Genomic_DNA"/>
</dbReference>
<evidence type="ECO:0000313" key="2">
    <source>
        <dbReference type="EMBL" id="UOE38372.1"/>
    </source>
</evidence>
<dbReference type="Proteomes" id="UP000831068">
    <property type="component" value="Chromosome"/>
</dbReference>
<dbReference type="RefSeq" id="WP_243576678.1">
    <property type="nucleotide sequence ID" value="NZ_CP094529.1"/>
</dbReference>
<feature type="chain" id="PRO_5045385663" evidence="1">
    <location>
        <begin position="23"/>
        <end position="236"/>
    </location>
</feature>
<protein>
    <submittedName>
        <fullName evidence="2">Uncharacterized protein</fullName>
    </submittedName>
</protein>
<name>A0ABY4BJD5_9FLAO</name>
<proteinExistence type="predicted"/>
<evidence type="ECO:0000313" key="3">
    <source>
        <dbReference type="Proteomes" id="UP000831068"/>
    </source>
</evidence>
<evidence type="ECO:0000256" key="1">
    <source>
        <dbReference type="SAM" id="SignalP"/>
    </source>
</evidence>